<gene>
    <name evidence="2" type="ORF">C5746_38990</name>
</gene>
<evidence type="ECO:0000313" key="3">
    <source>
        <dbReference type="Proteomes" id="UP000252698"/>
    </source>
</evidence>
<dbReference type="RefSeq" id="WP_114248327.1">
    <property type="nucleotide sequence ID" value="NZ_CP027306.1"/>
</dbReference>
<dbReference type="KEGG" id="sata:C5746_38990"/>
<sequence>MGVRFLGVVDLAVHDPGVREAKVSITRAQATTALFEYVDGFCNPRRIQKRLDWLSPNEYEHTYHASQATTGRLRSTALTPTPTS</sequence>
<evidence type="ECO:0000256" key="1">
    <source>
        <dbReference type="SAM" id="MobiDB-lite"/>
    </source>
</evidence>
<evidence type="ECO:0008006" key="4">
    <source>
        <dbReference type="Google" id="ProtNLM"/>
    </source>
</evidence>
<accession>A0A2Z5JNB3</accession>
<organism evidence="2 3">
    <name type="scientific">Streptomyces atratus</name>
    <dbReference type="NCBI Taxonomy" id="1893"/>
    <lineage>
        <taxon>Bacteria</taxon>
        <taxon>Bacillati</taxon>
        <taxon>Actinomycetota</taxon>
        <taxon>Actinomycetes</taxon>
        <taxon>Kitasatosporales</taxon>
        <taxon>Streptomycetaceae</taxon>
        <taxon>Streptomyces</taxon>
    </lineage>
</organism>
<dbReference type="GO" id="GO:0015074">
    <property type="term" value="P:DNA integration"/>
    <property type="evidence" value="ECO:0007669"/>
    <property type="project" value="InterPro"/>
</dbReference>
<dbReference type="EMBL" id="CP027306">
    <property type="protein sequence ID" value="AXE81927.1"/>
    <property type="molecule type" value="Genomic_DNA"/>
</dbReference>
<dbReference type="GeneID" id="99614814"/>
<protein>
    <recommendedName>
        <fullName evidence="4">Integrase catalytic domain-containing protein</fullName>
    </recommendedName>
</protein>
<feature type="region of interest" description="Disordered" evidence="1">
    <location>
        <begin position="65"/>
        <end position="84"/>
    </location>
</feature>
<name>A0A2Z5JNB3_STRAR</name>
<evidence type="ECO:0000313" key="2">
    <source>
        <dbReference type="EMBL" id="AXE81927.1"/>
    </source>
</evidence>
<dbReference type="AlphaFoldDB" id="A0A2Z5JNB3"/>
<proteinExistence type="predicted"/>
<dbReference type="Proteomes" id="UP000252698">
    <property type="component" value="Chromosome"/>
</dbReference>
<reference evidence="2 3" key="1">
    <citation type="journal article" date="2018" name="Front. Microbiol.">
        <title>Genome Sequencing of Streptomyces atratus SCSIOZH16 and Activation Production of Nocardamine via Metabolic Engineering.</title>
        <authorList>
            <person name="Li Y."/>
            <person name="Zhang C."/>
            <person name="Liu C."/>
            <person name="Ju J."/>
            <person name="Ma J."/>
        </authorList>
    </citation>
    <scope>NUCLEOTIDE SEQUENCE [LARGE SCALE GENOMIC DNA]</scope>
    <source>
        <strain evidence="2 3">SCSIO_ZH16</strain>
    </source>
</reference>